<dbReference type="InterPro" id="IPR011047">
    <property type="entry name" value="Quinoprotein_ADH-like_sf"/>
</dbReference>
<evidence type="ECO:0000313" key="2">
    <source>
        <dbReference type="EMBL" id="RGY11341.1"/>
    </source>
</evidence>
<evidence type="ECO:0000313" key="3">
    <source>
        <dbReference type="EMBL" id="RHM38287.1"/>
    </source>
</evidence>
<accession>A0A415QA48</accession>
<dbReference type="Proteomes" id="UP000286038">
    <property type="component" value="Unassembled WGS sequence"/>
</dbReference>
<dbReference type="Proteomes" id="UP000283589">
    <property type="component" value="Unassembled WGS sequence"/>
</dbReference>
<evidence type="ECO:0000313" key="1">
    <source>
        <dbReference type="EMBL" id="RGV30789.1"/>
    </source>
</evidence>
<name>A0A415QA48_9BACT</name>
<evidence type="ECO:0000313" key="5">
    <source>
        <dbReference type="Proteomes" id="UP000286038"/>
    </source>
</evidence>
<dbReference type="RefSeq" id="WP_117775719.1">
    <property type="nucleotide sequence ID" value="NZ_CABJDM010000046.1"/>
</dbReference>
<evidence type="ECO:0000313" key="6">
    <source>
        <dbReference type="Proteomes" id="UP000286063"/>
    </source>
</evidence>
<comment type="caution">
    <text evidence="3">The sequence shown here is derived from an EMBL/GenBank/DDBJ whole genome shotgun (WGS) entry which is preliminary data.</text>
</comment>
<dbReference type="SUPFAM" id="SSF50998">
    <property type="entry name" value="Quinoprotein alcohol dehydrogenase-like"/>
    <property type="match status" value="1"/>
</dbReference>
<dbReference type="AlphaFoldDB" id="A0A415QA48"/>
<sequence>MNKIKYIWGILIALCCLQSCYDDNSKLADQPIVLANILPSAKDSINIYFNNTLEIKADIESETDELTYQWDMGLYAADAKTGESMTVFKNISKEKDLSYVVRDLGHYHLRQVVTSKDGSTIKYYHVFVNSQFEEGFTILGRRPDGLASISFMKTLTPEEIEAGMKPSFVQNAFAYANEGKELYADPVDIDKVGKYLYILHGESQKMIQIDAKTFKEVYEYDFKYYQLDFLPGRLMAYDGKYSTEFEVVSRNGGVAMVQTQQQAIFPFPGLPKETVYTDAYDRPSWTSSMTRVFISKDRDAVCWNGANGYDPFFSYQNCFNYFKNRHVINLFQDQGDDVYIINRDGGQTKITGVKGMMYNFTAGGGLWVLFERPVRDGIITEDSQILPNDYYTCAFVSNGNKIYKWFYSQLDIDATPFITLPEGEEVRCLNHYQCSRSVSDEEYQDYSRQKQFYVSTYNPNREGEYKGSLYIYDADTGELVNKYEGISYEPVSMFYKIK</sequence>
<protein>
    <submittedName>
        <fullName evidence="3">Uncharacterized protein</fullName>
    </submittedName>
</protein>
<reference evidence="4 5" key="1">
    <citation type="submission" date="2018-08" db="EMBL/GenBank/DDBJ databases">
        <title>A genome reference for cultivated species of the human gut microbiota.</title>
        <authorList>
            <person name="Zou Y."/>
            <person name="Xue W."/>
            <person name="Luo G."/>
        </authorList>
    </citation>
    <scope>NUCLEOTIDE SEQUENCE [LARGE SCALE GENOMIC DNA]</scope>
    <source>
        <strain evidence="1 4">AF14-49</strain>
        <strain evidence="3 5">AF34-33</strain>
        <strain evidence="2 6">OF02-7</strain>
    </source>
</reference>
<organism evidence="3 5">
    <name type="scientific">Butyricimonas virosa</name>
    <dbReference type="NCBI Taxonomy" id="544645"/>
    <lineage>
        <taxon>Bacteria</taxon>
        <taxon>Pseudomonadati</taxon>
        <taxon>Bacteroidota</taxon>
        <taxon>Bacteroidia</taxon>
        <taxon>Bacteroidales</taxon>
        <taxon>Odoribacteraceae</taxon>
        <taxon>Butyricimonas</taxon>
    </lineage>
</organism>
<dbReference type="EMBL" id="QSCR01000056">
    <property type="protein sequence ID" value="RGY11341.1"/>
    <property type="molecule type" value="Genomic_DNA"/>
</dbReference>
<proteinExistence type="predicted"/>
<dbReference type="Proteomes" id="UP000286063">
    <property type="component" value="Unassembled WGS sequence"/>
</dbReference>
<dbReference type="OrthoDB" id="1094971at2"/>
<evidence type="ECO:0000313" key="4">
    <source>
        <dbReference type="Proteomes" id="UP000283589"/>
    </source>
</evidence>
<gene>
    <name evidence="1" type="ORF">DWW18_20030</name>
    <name evidence="3" type="ORF">DWZ68_17905</name>
    <name evidence="2" type="ORF">DXA50_19450</name>
</gene>
<dbReference type="EMBL" id="QRZA01000050">
    <property type="protein sequence ID" value="RGV30789.1"/>
    <property type="molecule type" value="Genomic_DNA"/>
</dbReference>
<dbReference type="EMBL" id="QRPV01000046">
    <property type="protein sequence ID" value="RHM38287.1"/>
    <property type="molecule type" value="Genomic_DNA"/>
</dbReference>